<keyword evidence="3" id="KW-0378">Hydrolase</keyword>
<dbReference type="GO" id="GO:0046872">
    <property type="term" value="F:metal ion binding"/>
    <property type="evidence" value="ECO:0007669"/>
    <property type="project" value="UniProtKB-KW"/>
</dbReference>
<reference evidence="6" key="1">
    <citation type="submission" date="2018-05" db="EMBL/GenBank/DDBJ databases">
        <authorList>
            <person name="Lanie J.A."/>
            <person name="Ng W.-L."/>
            <person name="Kazmierczak K.M."/>
            <person name="Andrzejewski T.M."/>
            <person name="Davidsen T.M."/>
            <person name="Wayne K.J."/>
            <person name="Tettelin H."/>
            <person name="Glass J.I."/>
            <person name="Rusch D."/>
            <person name="Podicherti R."/>
            <person name="Tsui H.-C.T."/>
            <person name="Winkler M.E."/>
        </authorList>
    </citation>
    <scope>NUCLEOTIDE SEQUENCE</scope>
</reference>
<dbReference type="Pfam" id="PF24827">
    <property type="entry name" value="AstE_AspA_cat"/>
    <property type="match status" value="1"/>
</dbReference>
<evidence type="ECO:0000259" key="5">
    <source>
        <dbReference type="Pfam" id="PF24827"/>
    </source>
</evidence>
<evidence type="ECO:0000313" key="6">
    <source>
        <dbReference type="EMBL" id="SVC79107.1"/>
    </source>
</evidence>
<accession>A0A382Q1Z4</accession>
<keyword evidence="2" id="KW-0479">Metal-binding</keyword>
<gene>
    <name evidence="6" type="ORF">METZ01_LOCUS331961</name>
</gene>
<dbReference type="PANTHER" id="PTHR37326">
    <property type="entry name" value="BLL3975 PROTEIN"/>
    <property type="match status" value="1"/>
</dbReference>
<sequence length="148" mass="16480">MINRINIQTDSDLNWLDTPGIEEVFVSRSGDKHDVEIPVCVITGRKPGPTFTIMSGMHAGEYAGILAAHRIIKTINPDELLGRLIVIPVISKRAFYNRSMQLSPADEKEIHFVKPGNPKGTYSDVLIDTLFQIVKGSDYLIDMHSGEM</sequence>
<dbReference type="AlphaFoldDB" id="A0A382Q1Z4"/>
<protein>
    <recommendedName>
        <fullName evidence="5">Succinylglutamate desuccinylase/Aspartoacylase catalytic domain-containing protein</fullName>
    </recommendedName>
</protein>
<feature type="domain" description="Succinylglutamate desuccinylase/Aspartoacylase catalytic" evidence="5">
    <location>
        <begin position="47"/>
        <end position="146"/>
    </location>
</feature>
<evidence type="ECO:0000256" key="4">
    <source>
        <dbReference type="ARBA" id="ARBA00022833"/>
    </source>
</evidence>
<feature type="non-terminal residue" evidence="6">
    <location>
        <position position="148"/>
    </location>
</feature>
<dbReference type="InterPro" id="IPR053138">
    <property type="entry name" value="N-alpha-Ac-DABA_deacetylase"/>
</dbReference>
<dbReference type="GO" id="GO:0016788">
    <property type="term" value="F:hydrolase activity, acting on ester bonds"/>
    <property type="evidence" value="ECO:0007669"/>
    <property type="project" value="InterPro"/>
</dbReference>
<dbReference type="PANTHER" id="PTHR37326:SF1">
    <property type="entry name" value="BLL3975 PROTEIN"/>
    <property type="match status" value="1"/>
</dbReference>
<evidence type="ECO:0000256" key="3">
    <source>
        <dbReference type="ARBA" id="ARBA00022801"/>
    </source>
</evidence>
<evidence type="ECO:0000256" key="1">
    <source>
        <dbReference type="ARBA" id="ARBA00001947"/>
    </source>
</evidence>
<dbReference type="InterPro" id="IPR055438">
    <property type="entry name" value="AstE_AspA_cat"/>
</dbReference>
<organism evidence="6">
    <name type="scientific">marine metagenome</name>
    <dbReference type="NCBI Taxonomy" id="408172"/>
    <lineage>
        <taxon>unclassified sequences</taxon>
        <taxon>metagenomes</taxon>
        <taxon>ecological metagenomes</taxon>
    </lineage>
</organism>
<dbReference type="EMBL" id="UINC01111125">
    <property type="protein sequence ID" value="SVC79107.1"/>
    <property type="molecule type" value="Genomic_DNA"/>
</dbReference>
<proteinExistence type="predicted"/>
<dbReference type="Gene3D" id="3.40.630.10">
    <property type="entry name" value="Zn peptidases"/>
    <property type="match status" value="1"/>
</dbReference>
<evidence type="ECO:0000256" key="2">
    <source>
        <dbReference type="ARBA" id="ARBA00022723"/>
    </source>
</evidence>
<keyword evidence="4" id="KW-0862">Zinc</keyword>
<comment type="cofactor">
    <cofactor evidence="1">
        <name>Zn(2+)</name>
        <dbReference type="ChEBI" id="CHEBI:29105"/>
    </cofactor>
</comment>
<dbReference type="SUPFAM" id="SSF53187">
    <property type="entry name" value="Zn-dependent exopeptidases"/>
    <property type="match status" value="1"/>
</dbReference>
<name>A0A382Q1Z4_9ZZZZ</name>